<evidence type="ECO:0000313" key="1">
    <source>
        <dbReference type="EMBL" id="TYA15332.1"/>
    </source>
</evidence>
<keyword evidence="2" id="KW-1185">Reference proteome</keyword>
<evidence type="ECO:0000313" key="2">
    <source>
        <dbReference type="Proteomes" id="UP000325218"/>
    </source>
</evidence>
<organism evidence="1 2">
    <name type="scientific">Paenibacillus faecis</name>
    <dbReference type="NCBI Taxonomy" id="862114"/>
    <lineage>
        <taxon>Bacteria</taxon>
        <taxon>Bacillati</taxon>
        <taxon>Bacillota</taxon>
        <taxon>Bacilli</taxon>
        <taxon>Bacillales</taxon>
        <taxon>Paenibacillaceae</taxon>
        <taxon>Paenibacillus</taxon>
    </lineage>
</organism>
<dbReference type="AlphaFoldDB" id="A0A5D0CZ55"/>
<accession>A0A5D0CZ55</accession>
<dbReference type="Proteomes" id="UP000325218">
    <property type="component" value="Unassembled WGS sequence"/>
</dbReference>
<protein>
    <submittedName>
        <fullName evidence="1">Uncharacterized protein</fullName>
    </submittedName>
</protein>
<sequence length="60" mass="7057">MKKESSRSLFWVIFPFLTAEEHGDDHVELIRRLNGLLGSYFTPRSQIRHNRAPYDRSPIA</sequence>
<dbReference type="RefSeq" id="WP_148450922.1">
    <property type="nucleotide sequence ID" value="NZ_VSDO01000001.1"/>
</dbReference>
<dbReference type="EMBL" id="VSDO01000001">
    <property type="protein sequence ID" value="TYA15332.1"/>
    <property type="molecule type" value="Genomic_DNA"/>
</dbReference>
<gene>
    <name evidence="1" type="ORF">FRY98_06815</name>
</gene>
<comment type="caution">
    <text evidence="1">The sequence shown here is derived from an EMBL/GenBank/DDBJ whole genome shotgun (WGS) entry which is preliminary data.</text>
</comment>
<reference evidence="1 2" key="1">
    <citation type="submission" date="2019-08" db="EMBL/GenBank/DDBJ databases">
        <title>Genome sequencing of Paenibacillus faecis DSM 23593(T).</title>
        <authorList>
            <person name="Kook J.-K."/>
            <person name="Park S.-N."/>
            <person name="Lim Y.K."/>
        </authorList>
    </citation>
    <scope>NUCLEOTIDE SEQUENCE [LARGE SCALE GENOMIC DNA]</scope>
    <source>
        <strain evidence="1 2">DSM 23593</strain>
    </source>
</reference>
<name>A0A5D0CZ55_9BACL</name>
<proteinExistence type="predicted"/>